<proteinExistence type="predicted"/>
<dbReference type="AlphaFoldDB" id="M9MB02"/>
<evidence type="ECO:0000256" key="3">
    <source>
        <dbReference type="SAM" id="SignalP"/>
    </source>
</evidence>
<evidence type="ECO:0000313" key="4">
    <source>
        <dbReference type="EMBL" id="GAC72073.1"/>
    </source>
</evidence>
<dbReference type="OrthoDB" id="10466030at2759"/>
<dbReference type="EMBL" id="DF196772">
    <property type="protein sequence ID" value="GAC72073.1"/>
    <property type="molecule type" value="Genomic_DNA"/>
</dbReference>
<organism evidence="4 5">
    <name type="scientific">Pseudozyma antarctica (strain T-34)</name>
    <name type="common">Yeast</name>
    <name type="synonym">Candida antarctica</name>
    <dbReference type="NCBI Taxonomy" id="1151754"/>
    <lineage>
        <taxon>Eukaryota</taxon>
        <taxon>Fungi</taxon>
        <taxon>Dikarya</taxon>
        <taxon>Basidiomycota</taxon>
        <taxon>Ustilaginomycotina</taxon>
        <taxon>Ustilaginomycetes</taxon>
        <taxon>Ustilaginales</taxon>
        <taxon>Ustilaginaceae</taxon>
        <taxon>Moesziomyces</taxon>
    </lineage>
</organism>
<keyword evidence="2" id="KW-0812">Transmembrane</keyword>
<keyword evidence="3" id="KW-0732">Signal</keyword>
<gene>
    <name evidence="4" type="ORF">PANT_6d00059</name>
</gene>
<reference evidence="5" key="1">
    <citation type="journal article" date="2013" name="Genome Announc.">
        <title>Genome sequence of the basidiomycetous yeast Pseudozyma antarctica T-34, a producer of the glycolipid biosurfactants mannosylerythritol lipids.</title>
        <authorList>
            <person name="Morita T."/>
            <person name="Koike H."/>
            <person name="Koyama Y."/>
            <person name="Hagiwara H."/>
            <person name="Ito E."/>
            <person name="Fukuoka T."/>
            <person name="Imura T."/>
            <person name="Machida M."/>
            <person name="Kitamoto D."/>
        </authorList>
    </citation>
    <scope>NUCLEOTIDE SEQUENCE [LARGE SCALE GENOMIC DNA]</scope>
    <source>
        <strain evidence="5">T-34</strain>
    </source>
</reference>
<accession>M9MB02</accession>
<feature type="transmembrane region" description="Helical" evidence="2">
    <location>
        <begin position="219"/>
        <end position="242"/>
    </location>
</feature>
<feature type="signal peptide" evidence="3">
    <location>
        <begin position="1"/>
        <end position="24"/>
    </location>
</feature>
<dbReference type="Proteomes" id="UP000011976">
    <property type="component" value="Unassembled WGS sequence"/>
</dbReference>
<name>M9MB02_PSEA3</name>
<sequence length="332" mass="35872">MKRLFRVIVVVWATRLLVVSQAAAAPMLTESVAEEAGNGALEALRSRLTPLQLPPAPHQFANQFPPATFTNKVDELEFDLATLPKIRTSPAPKLRVYIIMDYKTPSPPYLTAKTETRSLQVQGISRADGHGIVVRRTVPLLSMTVQTHFAPAENAGFFIVLQIPAFVLLSPMHADSIGQSMGAAGAVLYIFCGRTPFLARSGFLSLIPPNRTIINMKVLQISFVIALAACTFSMVTAVPVPLGAGFEKVVREGASAEEDGIASLTNGLRKLEIKPPRRLASEANDPSAPRYASGGAEKAKKLWEDLTIGESTIKRGREGETGSAARTSRQRQ</sequence>
<evidence type="ECO:0000256" key="2">
    <source>
        <dbReference type="SAM" id="Phobius"/>
    </source>
</evidence>
<evidence type="ECO:0000313" key="5">
    <source>
        <dbReference type="Proteomes" id="UP000011976"/>
    </source>
</evidence>
<protein>
    <submittedName>
        <fullName evidence="4">Uncharacterized protein</fullName>
    </submittedName>
</protein>
<feature type="chain" id="PRO_5004100697" evidence="3">
    <location>
        <begin position="25"/>
        <end position="332"/>
    </location>
</feature>
<feature type="region of interest" description="Disordered" evidence="1">
    <location>
        <begin position="310"/>
        <end position="332"/>
    </location>
</feature>
<evidence type="ECO:0000256" key="1">
    <source>
        <dbReference type="SAM" id="MobiDB-lite"/>
    </source>
</evidence>
<keyword evidence="2" id="KW-0472">Membrane</keyword>
<keyword evidence="2" id="KW-1133">Transmembrane helix</keyword>
<feature type="region of interest" description="Disordered" evidence="1">
    <location>
        <begin position="275"/>
        <end position="297"/>
    </location>
</feature>